<protein>
    <submittedName>
        <fullName evidence="1">Uncharacterized protein</fullName>
    </submittedName>
</protein>
<dbReference type="SUPFAM" id="SSF52172">
    <property type="entry name" value="CheY-like"/>
    <property type="match status" value="1"/>
</dbReference>
<accession>A0A1S8LFV0</accession>
<dbReference type="EMBL" id="CP096983">
    <property type="protein sequence ID" value="URZ11762.1"/>
    <property type="molecule type" value="Genomic_DNA"/>
</dbReference>
<proteinExistence type="predicted"/>
<evidence type="ECO:0000313" key="2">
    <source>
        <dbReference type="Proteomes" id="UP000190951"/>
    </source>
</evidence>
<reference evidence="1 2" key="1">
    <citation type="submission" date="2022-04" db="EMBL/GenBank/DDBJ databases">
        <title>Genome sequence of C. roseum typestrain.</title>
        <authorList>
            <person name="Poehlein A."/>
            <person name="Schoch T."/>
            <person name="Duerre P."/>
            <person name="Daniel R."/>
        </authorList>
    </citation>
    <scope>NUCLEOTIDE SEQUENCE [LARGE SCALE GENOMIC DNA]</scope>
    <source>
        <strain evidence="1 2">DSM 7320</strain>
    </source>
</reference>
<dbReference type="SUPFAM" id="SSF52540">
    <property type="entry name" value="P-loop containing nucleoside triphosphate hydrolases"/>
    <property type="match status" value="1"/>
</dbReference>
<evidence type="ECO:0000313" key="1">
    <source>
        <dbReference type="EMBL" id="URZ11762.1"/>
    </source>
</evidence>
<name>A0A1S8LFV0_9CLOT</name>
<dbReference type="KEGG" id="crw:CROST_024790"/>
<dbReference type="InterPro" id="IPR011006">
    <property type="entry name" value="CheY-like_superfamily"/>
</dbReference>
<gene>
    <name evidence="1" type="ORF">CROST_024790</name>
</gene>
<dbReference type="STRING" id="84029.CROST_25060"/>
<sequence length="432" mass="49915">MDVALATGMTELDNKVTEILKERKDIEVTKVNYREFFKIKHFNIVVISNRLVGDIVMSKLLFDLKSNNTRVVYLTSSDDPFGIKECFNYSINDILLDPVKPSEIINLILKPNSFSDISDIYLEYSGLENKEGKITNRVIEKKVEVPVKEIVYKTRTMKKSIITVYTTDDAFVTADFITQLSVILSKKVDQKILILDFNTLFPVMDNFLGVKKEINIESKYDIEKSTSLTLMYNALERDILNENNLVKFVKKHPKYKNIDLATGLYDLMLFEKMPNEYFSKIVNTASRIYDTILINTNPDISLGSTFVPIKLSSEIIFIVKPNYTSIRNALFVAENFKNVITKDKLNFVIYDFSPKSLDSEIIEELFCDYKLIGYIPKDDIREYALNKQKPFIETIGVKKESKKAYYSILEKLDYVPKASFFSRFFVKKEGAI</sequence>
<dbReference type="RefSeq" id="WP_077836083.1">
    <property type="nucleotide sequence ID" value="NZ_CP096983.1"/>
</dbReference>
<dbReference type="Proteomes" id="UP000190951">
    <property type="component" value="Chromosome"/>
</dbReference>
<organism evidence="1 2">
    <name type="scientific">Clostridium felsineum</name>
    <dbReference type="NCBI Taxonomy" id="36839"/>
    <lineage>
        <taxon>Bacteria</taxon>
        <taxon>Bacillati</taxon>
        <taxon>Bacillota</taxon>
        <taxon>Clostridia</taxon>
        <taxon>Eubacteriales</taxon>
        <taxon>Clostridiaceae</taxon>
        <taxon>Clostridium</taxon>
    </lineage>
</organism>
<dbReference type="AlphaFoldDB" id="A0A1S8LFV0"/>
<dbReference type="InterPro" id="IPR027417">
    <property type="entry name" value="P-loop_NTPase"/>
</dbReference>
<dbReference type="Gene3D" id="3.40.50.300">
    <property type="entry name" value="P-loop containing nucleotide triphosphate hydrolases"/>
    <property type="match status" value="1"/>
</dbReference>
<keyword evidence="2" id="KW-1185">Reference proteome</keyword>